<dbReference type="RefSeq" id="WP_085218712.1">
    <property type="nucleotide sequence ID" value="NZ_LT840185.1"/>
</dbReference>
<dbReference type="EMBL" id="LT840185">
    <property type="protein sequence ID" value="SMF72898.1"/>
    <property type="molecule type" value="Genomic_DNA"/>
</dbReference>
<evidence type="ECO:0000313" key="4">
    <source>
        <dbReference type="Proteomes" id="UP000192934"/>
    </source>
</evidence>
<gene>
    <name evidence="3" type="ORF">SAMN06295910_2084</name>
</gene>
<organism evidence="3 4">
    <name type="scientific">Allosphingosinicella indica</name>
    <dbReference type="NCBI Taxonomy" id="941907"/>
    <lineage>
        <taxon>Bacteria</taxon>
        <taxon>Pseudomonadati</taxon>
        <taxon>Pseudomonadota</taxon>
        <taxon>Alphaproteobacteria</taxon>
        <taxon>Sphingomonadales</taxon>
        <taxon>Sphingomonadaceae</taxon>
        <taxon>Allosphingosinicella</taxon>
    </lineage>
</organism>
<dbReference type="STRING" id="941907.SAMN06295910_2084"/>
<dbReference type="PANTHER" id="PTHR30203:SF32">
    <property type="entry name" value="CATION EFFLUX SYSTEM PROTEIN CUSC"/>
    <property type="match status" value="1"/>
</dbReference>
<keyword evidence="2" id="KW-0449">Lipoprotein</keyword>
<dbReference type="InterPro" id="IPR010131">
    <property type="entry name" value="MdtP/NodT-like"/>
</dbReference>
<name>A0A1X7GPQ0_9SPHN</name>
<evidence type="ECO:0000256" key="2">
    <source>
        <dbReference type="RuleBase" id="RU362097"/>
    </source>
</evidence>
<proteinExistence type="inferred from homology"/>
<accession>A0A1X7GPQ0</accession>
<dbReference type="PROSITE" id="PS51257">
    <property type="entry name" value="PROKAR_LIPOPROTEIN"/>
    <property type="match status" value="1"/>
</dbReference>
<dbReference type="Pfam" id="PF02321">
    <property type="entry name" value="OEP"/>
    <property type="match status" value="2"/>
</dbReference>
<keyword evidence="2" id="KW-0812">Transmembrane</keyword>
<feature type="signal peptide" evidence="2">
    <location>
        <begin position="1"/>
        <end position="21"/>
    </location>
</feature>
<reference evidence="4" key="1">
    <citation type="submission" date="2017-04" db="EMBL/GenBank/DDBJ databases">
        <authorList>
            <person name="Varghese N."/>
            <person name="Submissions S."/>
        </authorList>
    </citation>
    <scope>NUCLEOTIDE SEQUENCE [LARGE SCALE GENOMIC DNA]</scope>
    <source>
        <strain evidence="4">Dd16</strain>
    </source>
</reference>
<sequence length="486" mass="51654">MRNRSLAALGLSVLVAGCQLAPDHVRPALPTAPAYPVYGDTVVIGQRATDIGWRDFFADPRLAELVAAALERNRDLAVAVAQIEEARGLYRIQAADRLPTLGASADVIRSRTSGFGVDGTGVPTAGATTFTRYSVGVAVSSFELDFWGRVRNLAEAARSEYLATIEAQRAFRLALIRDVASAYFAGREAEERIALAEATVKSRQEGVRVAKRRLDAGVTSALDFRQAESLLTQAETDLAGLRLAKAQSDNLLSVLVGGTVPDALPAALPLAHQKSGPALAEGLPSDLLVARPDVLAAEERLRAARANIGAARAAFFPTISLTGALGFASTALGNLFDGDSFNWSIGPTLGLPIFDGGRTRANLTVAQARENIQVATYERTVQGAFREVADALAGRRWLAEQVAAQTRATVAQREIARIARIRYREGVANYLEVLDAERNLFAAEQALIALRRIELDNLVSLYVALGGGAIERTGDVAQPAGAGWSG</sequence>
<protein>
    <submittedName>
        <fullName evidence="3">Outer membrane protein, multidrug efflux system</fullName>
    </submittedName>
</protein>
<dbReference type="Gene3D" id="2.20.200.10">
    <property type="entry name" value="Outer membrane efflux proteins (OEP)"/>
    <property type="match status" value="1"/>
</dbReference>
<dbReference type="AlphaFoldDB" id="A0A1X7GPQ0"/>
<dbReference type="OrthoDB" id="7181739at2"/>
<keyword evidence="2" id="KW-0732">Signal</keyword>
<dbReference type="Gene3D" id="1.20.1600.10">
    <property type="entry name" value="Outer membrane efflux proteins (OEP)"/>
    <property type="match status" value="1"/>
</dbReference>
<dbReference type="Proteomes" id="UP000192934">
    <property type="component" value="Chromosome I"/>
</dbReference>
<dbReference type="InterPro" id="IPR003423">
    <property type="entry name" value="OMP_efflux"/>
</dbReference>
<dbReference type="GO" id="GO:0005886">
    <property type="term" value="C:plasma membrane"/>
    <property type="evidence" value="ECO:0007669"/>
    <property type="project" value="UniProtKB-SubCell"/>
</dbReference>
<keyword evidence="2" id="KW-0564">Palmitate</keyword>
<comment type="subcellular location">
    <subcellularLocation>
        <location evidence="2">Cell membrane</location>
        <topology evidence="2">Lipid-anchor</topology>
    </subcellularLocation>
</comment>
<comment type="similarity">
    <text evidence="1 2">Belongs to the outer membrane factor (OMF) (TC 1.B.17) family.</text>
</comment>
<keyword evidence="2" id="KW-1134">Transmembrane beta strand</keyword>
<dbReference type="SUPFAM" id="SSF56954">
    <property type="entry name" value="Outer membrane efflux proteins (OEP)"/>
    <property type="match status" value="1"/>
</dbReference>
<evidence type="ECO:0000256" key="1">
    <source>
        <dbReference type="ARBA" id="ARBA00007613"/>
    </source>
</evidence>
<dbReference type="NCBIfam" id="TIGR01845">
    <property type="entry name" value="outer_NodT"/>
    <property type="match status" value="1"/>
</dbReference>
<dbReference type="PANTHER" id="PTHR30203">
    <property type="entry name" value="OUTER MEMBRANE CATION EFFLUX PROTEIN"/>
    <property type="match status" value="1"/>
</dbReference>
<keyword evidence="2" id="KW-0472">Membrane</keyword>
<keyword evidence="4" id="KW-1185">Reference proteome</keyword>
<evidence type="ECO:0000313" key="3">
    <source>
        <dbReference type="EMBL" id="SMF72898.1"/>
    </source>
</evidence>
<feature type="chain" id="PRO_5011826161" evidence="2">
    <location>
        <begin position="22"/>
        <end position="486"/>
    </location>
</feature>
<dbReference type="GO" id="GO:0015562">
    <property type="term" value="F:efflux transmembrane transporter activity"/>
    <property type="evidence" value="ECO:0007669"/>
    <property type="project" value="InterPro"/>
</dbReference>